<gene>
    <name evidence="4" type="ORF">AO498_00290</name>
</gene>
<dbReference type="OrthoDB" id="9811314at2"/>
<evidence type="ECO:0000256" key="1">
    <source>
        <dbReference type="ARBA" id="ARBA00007261"/>
    </source>
</evidence>
<dbReference type="GO" id="GO:0006508">
    <property type="term" value="P:proteolysis"/>
    <property type="evidence" value="ECO:0007669"/>
    <property type="project" value="UniProtKB-KW"/>
</dbReference>
<keyword evidence="4" id="KW-0378">Hydrolase</keyword>
<sequence>MNLTIRELPNGIRIVHQEVTHTRLVHCGFILNIGSRDESKEQEGLAHFWEHMAFKGTHKRKNFHIINRLESLGGELNAYTTKEKVCFYASVLKDHYAKAADLLFDITFNSTFPEKQIEKERQVILEEMSMYRDSPDDSIQDELDALIFANHALGRNILGTEETVAKFSQQDFFDFISSRFDTSQIIFSVVGNISLDKALKAIERPLSEVRTKHTLYVRSGFHDYKPVQKTIKRDITQSLCAMGRPAYSLHHPKRFKLYLLNNILGGPSMNSRLNLSLREKYGYVYSIESSYQPFSDTGFFGIFFGTEEKTLKKAQSIVVREMEKLRTKKLGTLQLHMAKEQAIGQMAMAEENYAGLMLVYGKSLLDHGKIDPLDRIFEQIQQSTAEELLEISQEIFDPSQLTQLTYIPE</sequence>
<dbReference type="InterPro" id="IPR011249">
    <property type="entry name" value="Metalloenz_LuxS/M16"/>
</dbReference>
<dbReference type="GO" id="GO:0008233">
    <property type="term" value="F:peptidase activity"/>
    <property type="evidence" value="ECO:0007669"/>
    <property type="project" value="UniProtKB-KW"/>
</dbReference>
<dbReference type="AlphaFoldDB" id="A0A142EI57"/>
<keyword evidence="4" id="KW-0645">Protease</keyword>
<protein>
    <submittedName>
        <fullName evidence="4">Zinc protease</fullName>
    </submittedName>
</protein>
<accession>A0A142EI57</accession>
<evidence type="ECO:0000259" key="2">
    <source>
        <dbReference type="Pfam" id="PF00675"/>
    </source>
</evidence>
<dbReference type="Pfam" id="PF05193">
    <property type="entry name" value="Peptidase_M16_C"/>
    <property type="match status" value="1"/>
</dbReference>
<dbReference type="SUPFAM" id="SSF63411">
    <property type="entry name" value="LuxS/MPP-like metallohydrolase"/>
    <property type="match status" value="2"/>
</dbReference>
<organism evidence="4 5">
    <name type="scientific">Algoriphagus sanaruensis</name>
    <dbReference type="NCBI Taxonomy" id="1727163"/>
    <lineage>
        <taxon>Bacteria</taxon>
        <taxon>Pseudomonadati</taxon>
        <taxon>Bacteroidota</taxon>
        <taxon>Cytophagia</taxon>
        <taxon>Cytophagales</taxon>
        <taxon>Cyclobacteriaceae</taxon>
        <taxon>Algoriphagus</taxon>
    </lineage>
</organism>
<dbReference type="InterPro" id="IPR007863">
    <property type="entry name" value="Peptidase_M16_C"/>
</dbReference>
<evidence type="ECO:0000259" key="3">
    <source>
        <dbReference type="Pfam" id="PF05193"/>
    </source>
</evidence>
<dbReference type="KEGG" id="alm:AO498_00290"/>
<feature type="domain" description="Peptidase M16 C-terminal" evidence="3">
    <location>
        <begin position="166"/>
        <end position="341"/>
    </location>
</feature>
<dbReference type="STRING" id="1727163.AO498_00290"/>
<comment type="similarity">
    <text evidence="1">Belongs to the peptidase M16 family.</text>
</comment>
<dbReference type="PANTHER" id="PTHR11851:SF49">
    <property type="entry name" value="MITOCHONDRIAL-PROCESSING PEPTIDASE SUBUNIT ALPHA"/>
    <property type="match status" value="1"/>
</dbReference>
<evidence type="ECO:0000313" key="5">
    <source>
        <dbReference type="Proteomes" id="UP000073816"/>
    </source>
</evidence>
<dbReference type="InterPro" id="IPR011765">
    <property type="entry name" value="Pept_M16_N"/>
</dbReference>
<dbReference type="InterPro" id="IPR050361">
    <property type="entry name" value="MPP/UQCRC_Complex"/>
</dbReference>
<dbReference type="Pfam" id="PF00675">
    <property type="entry name" value="Peptidase_M16"/>
    <property type="match status" value="1"/>
</dbReference>
<name>A0A142EI57_9BACT</name>
<dbReference type="Proteomes" id="UP000073816">
    <property type="component" value="Chromosome"/>
</dbReference>
<proteinExistence type="inferred from homology"/>
<reference evidence="5" key="1">
    <citation type="submission" date="2015-09" db="EMBL/GenBank/DDBJ databases">
        <title>Complete sequence of Algoriphagus sp. M8-2.</title>
        <authorList>
            <person name="Shintani M."/>
        </authorList>
    </citation>
    <scope>NUCLEOTIDE SEQUENCE [LARGE SCALE GENOMIC DNA]</scope>
    <source>
        <strain evidence="5">M8-2</strain>
    </source>
</reference>
<dbReference type="GO" id="GO:0046872">
    <property type="term" value="F:metal ion binding"/>
    <property type="evidence" value="ECO:0007669"/>
    <property type="project" value="InterPro"/>
</dbReference>
<keyword evidence="5" id="KW-1185">Reference proteome</keyword>
<feature type="domain" description="Peptidase M16 N-terminal" evidence="2">
    <location>
        <begin position="14"/>
        <end position="160"/>
    </location>
</feature>
<dbReference type="PATRIC" id="fig|1727163.4.peg.62"/>
<dbReference type="EMBL" id="CP012836">
    <property type="protein sequence ID" value="AMQ54812.1"/>
    <property type="molecule type" value="Genomic_DNA"/>
</dbReference>
<dbReference type="PANTHER" id="PTHR11851">
    <property type="entry name" value="METALLOPROTEASE"/>
    <property type="match status" value="1"/>
</dbReference>
<evidence type="ECO:0000313" key="4">
    <source>
        <dbReference type="EMBL" id="AMQ54812.1"/>
    </source>
</evidence>
<dbReference type="RefSeq" id="WP_067542098.1">
    <property type="nucleotide sequence ID" value="NZ_CP012836.1"/>
</dbReference>
<reference evidence="4 5" key="2">
    <citation type="journal article" date="2016" name="Genome Announc.">
        <title>Complete Genome Sequence of Algoriphagus sp. Strain M8-2, Isolated from a Brackish Lake.</title>
        <authorList>
            <person name="Muraguchi Y."/>
            <person name="Kushimoto K."/>
            <person name="Ohtsubo Y."/>
            <person name="Suzuki T."/>
            <person name="Dohra H."/>
            <person name="Kimbara K."/>
            <person name="Shintani M."/>
        </authorList>
    </citation>
    <scope>NUCLEOTIDE SEQUENCE [LARGE SCALE GENOMIC DNA]</scope>
    <source>
        <strain evidence="4 5">M8-2</strain>
    </source>
</reference>
<dbReference type="Gene3D" id="3.30.830.10">
    <property type="entry name" value="Metalloenzyme, LuxS/M16 peptidase-like"/>
    <property type="match status" value="2"/>
</dbReference>